<proteinExistence type="predicted"/>
<gene>
    <name evidence="1" type="ORF">GCM10011352_04630</name>
</gene>
<comment type="caution">
    <text evidence="1">The sequence shown here is derived from an EMBL/GenBank/DDBJ whole genome shotgun (WGS) entry which is preliminary data.</text>
</comment>
<dbReference type="RefSeq" id="WP_188745480.1">
    <property type="nucleotide sequence ID" value="NZ_BMIJ01000001.1"/>
</dbReference>
<organism evidence="1 2">
    <name type="scientific">Marinobacterium zhoushanense</name>
    <dbReference type="NCBI Taxonomy" id="1679163"/>
    <lineage>
        <taxon>Bacteria</taxon>
        <taxon>Pseudomonadati</taxon>
        <taxon>Pseudomonadota</taxon>
        <taxon>Gammaproteobacteria</taxon>
        <taxon>Oceanospirillales</taxon>
        <taxon>Oceanospirillaceae</taxon>
        <taxon>Marinobacterium</taxon>
    </lineage>
</organism>
<accession>A0ABQ1JZY4</accession>
<evidence type="ECO:0000313" key="1">
    <source>
        <dbReference type="EMBL" id="GGB81926.1"/>
    </source>
</evidence>
<protein>
    <submittedName>
        <fullName evidence="1">Uncharacterized protein</fullName>
    </submittedName>
</protein>
<keyword evidence="2" id="KW-1185">Reference proteome</keyword>
<dbReference type="EMBL" id="BMIJ01000001">
    <property type="protein sequence ID" value="GGB81926.1"/>
    <property type="molecule type" value="Genomic_DNA"/>
</dbReference>
<name>A0ABQ1JZY4_9GAMM</name>
<dbReference type="Proteomes" id="UP000629025">
    <property type="component" value="Unassembled WGS sequence"/>
</dbReference>
<evidence type="ECO:0000313" key="2">
    <source>
        <dbReference type="Proteomes" id="UP000629025"/>
    </source>
</evidence>
<sequence>MDNRLLFPSTAQLSLSKIENPTKSSDTLSILRSIVHSNDAEPYIGVVWEDAGEKVEIYFCFTSLIGAHQFKRSISAGLGSVISYPHVDLFDGKGIKSQYTSALLDSGIKAILRVSIYSVAELQRRWGLSFTKSERIKKINWLLERSLLIKTLLQTKPALTTSAEHSLATLLNRFFVSYTTNSINEIVNTLEQLDTGGYLDARNISFLRLLKMDALGQYSDVLLDEEIGDIVRGRMSSEVHRVVLKSLYSVYGLKYTDYSRVDEADPKSIEELKDKLDDWRPVFKSNPSNPSVFDSSEIVFHSFGRHILGYEASHESNEENTISDSVDLLVAEQIEDSDSSNATGSHTTDVFESIAINSWQSWLEAGSSAQDWSDYSAVLREEGFNWNVDAAVVDKYLSVLDALNDDISAQLINDSFAIFIESLHRQFSKESFTSDQILRLSEEFALTSHRASEDYRLYRFMLEMLFRGNLRDQDMNDQWQILEHFIETRGITVFNLPDVMSVLEYLIDGLPRYDANVLNVWNRYVVPFASNNSRLSGADLLILDSIGAYIQQNYVPFASENELMGASNLVAVEANIGVYSLDKTALGRVVETIKKIYPSVTIRENSDSVCTSALEQLAKTTDVMFFAASKAKHAAFYCVQNAKAKIFYPQGKGSTAMVRAIEEYLVGLTV</sequence>
<reference evidence="2" key="1">
    <citation type="journal article" date="2019" name="Int. J. Syst. Evol. Microbiol.">
        <title>The Global Catalogue of Microorganisms (GCM) 10K type strain sequencing project: providing services to taxonomists for standard genome sequencing and annotation.</title>
        <authorList>
            <consortium name="The Broad Institute Genomics Platform"/>
            <consortium name="The Broad Institute Genome Sequencing Center for Infectious Disease"/>
            <person name="Wu L."/>
            <person name="Ma J."/>
        </authorList>
    </citation>
    <scope>NUCLEOTIDE SEQUENCE [LARGE SCALE GENOMIC DNA]</scope>
    <source>
        <strain evidence="2">CGMCC 1.15341</strain>
    </source>
</reference>